<keyword evidence="10" id="KW-0333">Golgi apparatus</keyword>
<evidence type="ECO:0000256" key="7">
    <source>
        <dbReference type="ARBA" id="ARBA00022737"/>
    </source>
</evidence>
<evidence type="ECO:0000256" key="5">
    <source>
        <dbReference type="ARBA" id="ARBA00008535"/>
    </source>
</evidence>
<name>A0A9Y3W125_9CICH</name>
<dbReference type="GO" id="GO:0005739">
    <property type="term" value="C:mitochondrion"/>
    <property type="evidence" value="ECO:0007669"/>
    <property type="project" value="UniProtKB-SubCell"/>
</dbReference>
<dbReference type="Pfam" id="PF04548">
    <property type="entry name" value="AIG1"/>
    <property type="match status" value="3"/>
</dbReference>
<dbReference type="PROSITE" id="PS51720">
    <property type="entry name" value="G_AIG1"/>
    <property type="match status" value="3"/>
</dbReference>
<evidence type="ECO:0000256" key="8">
    <source>
        <dbReference type="ARBA" id="ARBA00022741"/>
    </source>
</evidence>
<dbReference type="GO" id="GO:0005829">
    <property type="term" value="C:cytosol"/>
    <property type="evidence" value="ECO:0007669"/>
    <property type="project" value="UniProtKB-SubCell"/>
</dbReference>
<dbReference type="GO" id="GO:0005525">
    <property type="term" value="F:GTP binding"/>
    <property type="evidence" value="ECO:0007669"/>
    <property type="project" value="UniProtKB-KW"/>
</dbReference>
<proteinExistence type="inferred from homology"/>
<evidence type="ECO:0000256" key="6">
    <source>
        <dbReference type="ARBA" id="ARBA00022490"/>
    </source>
</evidence>
<sequence>MKNVLYSSAGQDEPEKPELRILLLGKTGVGKSASGNTILGKGNAFDLTSSECQKETGEFEGQKLAVVDSPGLCDSSKTEEELTAEMERAINFAAPGPNVFLVVIQANRFIEEDQETVKIVQKMFGKKSACSTLVLFTYGDDLKSDGDTIEGLISKIPALSGFIRQCGGGYHLFNNRDTDPSQVRELLKKINTMFQTNAGRYYTIEMFREADLRIVLIGKTGAGKSASGNTILGEKAFKSLTSMSSVTSVCQKETGLFDGQKLAVIDTPGLFDTEKSEEKVKEEISSCIPLAAPGPHVFLVVIQANRFTKEEQGTVKIIQNMFGEQSACYTMALFTYGDNLERDGMIIENVIHAHQTLSDLFVSQCGGGYHVFNNTDKNPSQVRELLKKINTMIERNGGGYYTNEMFREAQRAMNKPEADLRIVLVGKTRVGKSAAGNSILRGKVFRSTSSSSSETSECQKETSLFEGKTVAVIDTPGLYETKLTKEEVKREIVRCMSFAAPGPHVFLVVIQPNRFTKEEQKTVKIIQEIFGKKAGDYTMALVIHEDDENKDTIEEAIKHPDLNDLISQCRGGYHLFNSKNNDRSKVRELLKKIDTMIERNRGYCYTTKMFEKVEKVIKTEMEQLRKENPEMSAKEAKYKAERRNKVTRGNWNDVIAGAAAEVDDE</sequence>
<evidence type="ECO:0000256" key="15">
    <source>
        <dbReference type="ARBA" id="ARBA00077278"/>
    </source>
</evidence>
<protein>
    <recommendedName>
        <fullName evidence="14">GTPase IMAP family member 8</fullName>
    </recommendedName>
    <alternativeName>
        <fullName evidence="15">Immune-associated nucleotide-binding protein 9</fullName>
    </alternativeName>
</protein>
<dbReference type="PANTHER" id="PTHR10903">
    <property type="entry name" value="GTPASE, IMAP FAMILY MEMBER-RELATED"/>
    <property type="match status" value="1"/>
</dbReference>
<feature type="domain" description="AIG1-type G" evidence="16">
    <location>
        <begin position="209"/>
        <end position="410"/>
    </location>
</feature>
<dbReference type="GeneID" id="102212419"/>
<evidence type="ECO:0000256" key="3">
    <source>
        <dbReference type="ARBA" id="ARBA00004514"/>
    </source>
</evidence>
<keyword evidence="6" id="KW-0963">Cytoplasm</keyword>
<dbReference type="FunFam" id="3.40.50.300:FF:000536">
    <property type="entry name" value="GTPase IMAP family member 8"/>
    <property type="match status" value="1"/>
</dbReference>
<comment type="similarity">
    <text evidence="5">Belongs to the TRAFAC class TrmE-Era-EngA-EngB-Septin-like GTPase superfamily. AIG1/Toc34/Toc159-like paraseptin GTPase family. IAN subfamily.</text>
</comment>
<evidence type="ECO:0000256" key="9">
    <source>
        <dbReference type="ARBA" id="ARBA00022824"/>
    </source>
</evidence>
<evidence type="ECO:0000256" key="1">
    <source>
        <dbReference type="ARBA" id="ARBA00004173"/>
    </source>
</evidence>
<gene>
    <name evidence="18" type="primary">LOC102212419</name>
</gene>
<evidence type="ECO:0000256" key="13">
    <source>
        <dbReference type="ARBA" id="ARBA00056809"/>
    </source>
</evidence>
<organism evidence="17 18">
    <name type="scientific">Pundamilia nyererei</name>
    <dbReference type="NCBI Taxonomy" id="303518"/>
    <lineage>
        <taxon>Eukaryota</taxon>
        <taxon>Metazoa</taxon>
        <taxon>Chordata</taxon>
        <taxon>Craniata</taxon>
        <taxon>Vertebrata</taxon>
        <taxon>Euteleostomi</taxon>
        <taxon>Actinopterygii</taxon>
        <taxon>Neopterygii</taxon>
        <taxon>Teleostei</taxon>
        <taxon>Neoteleostei</taxon>
        <taxon>Acanthomorphata</taxon>
        <taxon>Ovalentaria</taxon>
        <taxon>Cichlomorphae</taxon>
        <taxon>Cichliformes</taxon>
        <taxon>Cichlidae</taxon>
        <taxon>African cichlids</taxon>
        <taxon>Pseudocrenilabrinae</taxon>
        <taxon>Haplochromini</taxon>
        <taxon>Pundamilia</taxon>
    </lineage>
</organism>
<keyword evidence="8" id="KW-0547">Nucleotide-binding</keyword>
<keyword evidence="9" id="KW-0256">Endoplasmic reticulum</keyword>
<keyword evidence="11" id="KW-0496">Mitochondrion</keyword>
<accession>A0A9Y3W125</accession>
<dbReference type="AlphaFoldDB" id="A0A9Y3W125"/>
<evidence type="ECO:0000256" key="12">
    <source>
        <dbReference type="ARBA" id="ARBA00023134"/>
    </source>
</evidence>
<dbReference type="FunFam" id="3.40.50.300:FF:000366">
    <property type="entry name" value="GTPase, IMAP family member 2"/>
    <property type="match status" value="2"/>
</dbReference>
<dbReference type="Gene3D" id="3.40.50.300">
    <property type="entry name" value="P-loop containing nucleotide triphosphate hydrolases"/>
    <property type="match status" value="3"/>
</dbReference>
<dbReference type="GO" id="GO:0005794">
    <property type="term" value="C:Golgi apparatus"/>
    <property type="evidence" value="ECO:0007669"/>
    <property type="project" value="UniProtKB-SubCell"/>
</dbReference>
<evidence type="ECO:0000256" key="14">
    <source>
        <dbReference type="ARBA" id="ARBA00073539"/>
    </source>
</evidence>
<evidence type="ECO:0000256" key="10">
    <source>
        <dbReference type="ARBA" id="ARBA00023034"/>
    </source>
</evidence>
<evidence type="ECO:0000256" key="4">
    <source>
        <dbReference type="ARBA" id="ARBA00004555"/>
    </source>
</evidence>
<evidence type="ECO:0000256" key="11">
    <source>
        <dbReference type="ARBA" id="ARBA00023128"/>
    </source>
</evidence>
<evidence type="ECO:0000256" key="2">
    <source>
        <dbReference type="ARBA" id="ARBA00004240"/>
    </source>
</evidence>
<dbReference type="Proteomes" id="UP000695023">
    <property type="component" value="Unplaced"/>
</dbReference>
<comment type="subcellular location">
    <subcellularLocation>
        <location evidence="3">Cytoplasm</location>
        <location evidence="3">Cytosol</location>
    </subcellularLocation>
    <subcellularLocation>
        <location evidence="2">Endoplasmic reticulum</location>
    </subcellularLocation>
    <subcellularLocation>
        <location evidence="4">Golgi apparatus</location>
    </subcellularLocation>
    <subcellularLocation>
        <location evidence="1">Mitochondrion</location>
    </subcellularLocation>
</comment>
<dbReference type="SUPFAM" id="SSF52540">
    <property type="entry name" value="P-loop containing nucleoside triphosphate hydrolases"/>
    <property type="match status" value="3"/>
</dbReference>
<feature type="non-terminal residue" evidence="18">
    <location>
        <position position="665"/>
    </location>
</feature>
<dbReference type="RefSeq" id="XP_005755070.1">
    <property type="nucleotide sequence ID" value="XM_005755013.1"/>
</dbReference>
<evidence type="ECO:0000259" key="16">
    <source>
        <dbReference type="PROSITE" id="PS51720"/>
    </source>
</evidence>
<feature type="domain" description="AIG1-type G" evidence="16">
    <location>
        <begin position="16"/>
        <end position="205"/>
    </location>
</feature>
<dbReference type="InterPro" id="IPR045058">
    <property type="entry name" value="GIMA/IAN/Toc"/>
</dbReference>
<evidence type="ECO:0000313" key="18">
    <source>
        <dbReference type="RefSeq" id="XP_005755070.1"/>
    </source>
</evidence>
<keyword evidence="12" id="KW-0342">GTP-binding</keyword>
<dbReference type="InterPro" id="IPR027417">
    <property type="entry name" value="P-loop_NTPase"/>
</dbReference>
<keyword evidence="17" id="KW-1185">Reference proteome</keyword>
<comment type="function">
    <text evidence="13">Exerts an anti-apoptotic effect in the immune system and is involved in responses to infections.</text>
</comment>
<dbReference type="CDD" id="cd01852">
    <property type="entry name" value="AIG1"/>
    <property type="match status" value="2"/>
</dbReference>
<reference evidence="18" key="1">
    <citation type="submission" date="2025-08" db="UniProtKB">
        <authorList>
            <consortium name="RefSeq"/>
        </authorList>
    </citation>
    <scope>IDENTIFICATION</scope>
</reference>
<evidence type="ECO:0000313" key="17">
    <source>
        <dbReference type="Proteomes" id="UP000695023"/>
    </source>
</evidence>
<dbReference type="GO" id="GO:0005783">
    <property type="term" value="C:endoplasmic reticulum"/>
    <property type="evidence" value="ECO:0007669"/>
    <property type="project" value="UniProtKB-SubCell"/>
</dbReference>
<feature type="domain" description="AIG1-type G" evidence="16">
    <location>
        <begin position="417"/>
        <end position="614"/>
    </location>
</feature>
<dbReference type="InterPro" id="IPR006703">
    <property type="entry name" value="G_AIG1"/>
</dbReference>
<dbReference type="PANTHER" id="PTHR10903:SF186">
    <property type="entry name" value="GTPASE IMAP FAMILY MEMBER 4-LIKE-RELATED"/>
    <property type="match status" value="1"/>
</dbReference>
<keyword evidence="7" id="KW-0677">Repeat</keyword>